<sequence>MFERETGISADTFTEKIAAGDLSVEVKTRSDKDIMSKSMLSVVETLRSLVAEAAMLTKAAVDGRLATRGNAGKFNGGYREIVDGVNKTLDAVIGPLNVAASYVDRISKGDIPPTTPMKC</sequence>
<dbReference type="GO" id="GO:0007165">
    <property type="term" value="P:signal transduction"/>
    <property type="evidence" value="ECO:0007669"/>
    <property type="project" value="InterPro"/>
</dbReference>
<dbReference type="Pfam" id="PF18947">
    <property type="entry name" value="HAMP_2"/>
    <property type="match status" value="1"/>
</dbReference>
<dbReference type="EMBL" id="LACI01002101">
    <property type="protein sequence ID" value="KJU82977.1"/>
    <property type="molecule type" value="Genomic_DNA"/>
</dbReference>
<evidence type="ECO:0000313" key="3">
    <source>
        <dbReference type="Proteomes" id="UP000033423"/>
    </source>
</evidence>
<dbReference type="Gene3D" id="1.20.120.1530">
    <property type="match status" value="1"/>
</dbReference>
<name>A0A0F3GMC9_9BACT</name>
<feature type="non-terminal residue" evidence="2">
    <location>
        <position position="119"/>
    </location>
</feature>
<accession>A0A0F3GMC9</accession>
<evidence type="ECO:0000259" key="1">
    <source>
        <dbReference type="Pfam" id="PF18947"/>
    </source>
</evidence>
<dbReference type="PATRIC" id="fig|29290.4.peg.6391"/>
<protein>
    <submittedName>
        <fullName evidence="2">Methyl-accepting chemotaxis sensory transducer</fullName>
    </submittedName>
</protein>
<dbReference type="GO" id="GO:0016020">
    <property type="term" value="C:membrane"/>
    <property type="evidence" value="ECO:0007669"/>
    <property type="project" value="InterPro"/>
</dbReference>
<keyword evidence="3" id="KW-1185">Reference proteome</keyword>
<dbReference type="InterPro" id="IPR003660">
    <property type="entry name" value="HAMP_dom"/>
</dbReference>
<dbReference type="AlphaFoldDB" id="A0A0F3GMC9"/>
<dbReference type="Proteomes" id="UP000033423">
    <property type="component" value="Unassembled WGS sequence"/>
</dbReference>
<reference evidence="2 3" key="1">
    <citation type="submission" date="2015-02" db="EMBL/GenBank/DDBJ databases">
        <title>Single-cell genomics of uncultivated deep-branching MTB reveals a conserved set of magnetosome genes.</title>
        <authorList>
            <person name="Kolinko S."/>
            <person name="Richter M."/>
            <person name="Glockner F.O."/>
            <person name="Brachmann A."/>
            <person name="Schuler D."/>
        </authorList>
    </citation>
    <scope>NUCLEOTIDE SEQUENCE [LARGE SCALE GENOMIC DNA]</scope>
    <source>
        <strain evidence="2">TM-1</strain>
    </source>
</reference>
<feature type="domain" description="HAMP" evidence="1">
    <location>
        <begin position="73"/>
        <end position="114"/>
    </location>
</feature>
<comment type="caution">
    <text evidence="2">The sequence shown here is derived from an EMBL/GenBank/DDBJ whole genome shotgun (WGS) entry which is preliminary data.</text>
</comment>
<proteinExistence type="predicted"/>
<gene>
    <name evidence="2" type="ORF">MBAV_004829</name>
</gene>
<organism evidence="2 3">
    <name type="scientific">Candidatus Magnetobacterium bavaricum</name>
    <dbReference type="NCBI Taxonomy" id="29290"/>
    <lineage>
        <taxon>Bacteria</taxon>
        <taxon>Pseudomonadati</taxon>
        <taxon>Nitrospirota</taxon>
        <taxon>Thermodesulfovibrionia</taxon>
        <taxon>Thermodesulfovibrionales</taxon>
        <taxon>Candidatus Magnetobacteriaceae</taxon>
        <taxon>Candidatus Magnetobacterium</taxon>
    </lineage>
</organism>
<evidence type="ECO:0000313" key="2">
    <source>
        <dbReference type="EMBL" id="KJU82977.1"/>
    </source>
</evidence>